<dbReference type="EMBL" id="LSSL01005312">
    <property type="protein sequence ID" value="OLY78917.1"/>
    <property type="molecule type" value="Genomic_DNA"/>
</dbReference>
<sequence>MAIHTTSNRNNGMYPAEMMYGVRLETPASWLSVIMNSEDLENRIRKNIPQLIEQVTGNIILLYTGQAKNKMDPLTTGPYTITKILDHGRYEIEDHKGNLDIVHADRIKLYTNPIEGIPTVGKGHRITFPSLLKPFN</sequence>
<comment type="caution">
    <text evidence="1">The sequence shown here is derived from an EMBL/GenBank/DDBJ whole genome shotgun (WGS) entry which is preliminary data.</text>
</comment>
<proteinExistence type="predicted"/>
<evidence type="ECO:0000313" key="2">
    <source>
        <dbReference type="Proteomes" id="UP000187455"/>
    </source>
</evidence>
<name>A0A1R0GPU5_9FUNG</name>
<dbReference type="Proteomes" id="UP000187455">
    <property type="component" value="Unassembled WGS sequence"/>
</dbReference>
<gene>
    <name evidence="1" type="ORF">AYI68_g7024</name>
</gene>
<dbReference type="OrthoDB" id="5592268at2759"/>
<organism evidence="1 2">
    <name type="scientific">Smittium mucronatum</name>
    <dbReference type="NCBI Taxonomy" id="133383"/>
    <lineage>
        <taxon>Eukaryota</taxon>
        <taxon>Fungi</taxon>
        <taxon>Fungi incertae sedis</taxon>
        <taxon>Zoopagomycota</taxon>
        <taxon>Kickxellomycotina</taxon>
        <taxon>Harpellomycetes</taxon>
        <taxon>Harpellales</taxon>
        <taxon>Legeriomycetaceae</taxon>
        <taxon>Smittium</taxon>
    </lineage>
</organism>
<reference evidence="1 2" key="1">
    <citation type="journal article" date="2016" name="Mol. Biol. Evol.">
        <title>Genome-Wide Survey of Gut Fungi (Harpellales) Reveals the First Horizontally Transferred Ubiquitin Gene from a Mosquito Host.</title>
        <authorList>
            <person name="Wang Y."/>
            <person name="White M.M."/>
            <person name="Kvist S."/>
            <person name="Moncalvo J.M."/>
        </authorList>
    </citation>
    <scope>NUCLEOTIDE SEQUENCE [LARGE SCALE GENOMIC DNA]</scope>
    <source>
        <strain evidence="1 2">ALG-7-W6</strain>
    </source>
</reference>
<accession>A0A1R0GPU5</accession>
<protein>
    <submittedName>
        <fullName evidence="1">Uncharacterized protein</fullName>
    </submittedName>
</protein>
<evidence type="ECO:0000313" key="1">
    <source>
        <dbReference type="EMBL" id="OLY78917.1"/>
    </source>
</evidence>
<keyword evidence="2" id="KW-1185">Reference proteome</keyword>
<dbReference type="AlphaFoldDB" id="A0A1R0GPU5"/>